<reference evidence="2 3" key="1">
    <citation type="submission" date="2019-03" db="EMBL/GenBank/DDBJ databases">
        <title>Genomics of glacier-inhabiting Cryobacterium strains.</title>
        <authorList>
            <person name="Liu Q."/>
            <person name="Xin Y.-H."/>
        </authorList>
    </citation>
    <scope>NUCLEOTIDE SEQUENCE [LARGE SCALE GENOMIC DNA]</scope>
    <source>
        <strain evidence="2 3">TMT1-51</strain>
    </source>
</reference>
<gene>
    <name evidence="2" type="ORF">E3T49_00600</name>
</gene>
<dbReference type="OrthoDB" id="5146554at2"/>
<name>A0A4Y8K025_9MICO</name>
<proteinExistence type="predicted"/>
<sequence length="163" mass="17365">MTTFQFPSTEFPALPTIALESPDQWEPMDVGTALLAIGRTVPAGLFRPNVCVTMERFAGVLDIAGPADAVIAKFASLDEFAEVGRELLTVSGFDAFRMEGGFHSTEAGTIFQAVYLVCVVQGGFTDVVQAVASCTASETDTMVPEIRSILTSIQVSRGEVISH</sequence>
<dbReference type="Proteomes" id="UP000297472">
    <property type="component" value="Unassembled WGS sequence"/>
</dbReference>
<comment type="caution">
    <text evidence="2">The sequence shown here is derived from an EMBL/GenBank/DDBJ whole genome shotgun (WGS) entry which is preliminary data.</text>
</comment>
<keyword evidence="1" id="KW-0732">Signal</keyword>
<protein>
    <recommendedName>
        <fullName evidence="4">DUF1795 domain-containing protein</fullName>
    </recommendedName>
</protein>
<evidence type="ECO:0000313" key="3">
    <source>
        <dbReference type="Proteomes" id="UP000297472"/>
    </source>
</evidence>
<organism evidence="2 3">
    <name type="scientific">Cryobacterium cryoconiti</name>
    <dbReference type="NCBI Taxonomy" id="1259239"/>
    <lineage>
        <taxon>Bacteria</taxon>
        <taxon>Bacillati</taxon>
        <taxon>Actinomycetota</taxon>
        <taxon>Actinomycetes</taxon>
        <taxon>Micrococcales</taxon>
        <taxon>Microbacteriaceae</taxon>
        <taxon>Cryobacterium</taxon>
    </lineage>
</organism>
<evidence type="ECO:0000256" key="1">
    <source>
        <dbReference type="ARBA" id="ARBA00022729"/>
    </source>
</evidence>
<dbReference type="InterPro" id="IPR019674">
    <property type="entry name" value="Lipoprotein_LpqN/LpqT-like"/>
</dbReference>
<dbReference type="AlphaFoldDB" id="A0A4Y8K025"/>
<evidence type="ECO:0000313" key="2">
    <source>
        <dbReference type="EMBL" id="TFD34206.1"/>
    </source>
</evidence>
<dbReference type="EMBL" id="SOHA01000001">
    <property type="protein sequence ID" value="TFD34206.1"/>
    <property type="molecule type" value="Genomic_DNA"/>
</dbReference>
<dbReference type="RefSeq" id="WP_134422463.1">
    <property type="nucleotide sequence ID" value="NZ_SOHA01000001.1"/>
</dbReference>
<keyword evidence="3" id="KW-1185">Reference proteome</keyword>
<dbReference type="Gene3D" id="3.40.1000.10">
    <property type="entry name" value="Mog1/PsbP, alpha/beta/alpha sandwich"/>
    <property type="match status" value="1"/>
</dbReference>
<dbReference type="Pfam" id="PF10738">
    <property type="entry name" value="Lpp-LpqN"/>
    <property type="match status" value="1"/>
</dbReference>
<evidence type="ECO:0008006" key="4">
    <source>
        <dbReference type="Google" id="ProtNLM"/>
    </source>
</evidence>
<accession>A0A4Y8K025</accession>